<feature type="domain" description="DinB-like" evidence="1">
    <location>
        <begin position="2"/>
        <end position="103"/>
    </location>
</feature>
<keyword evidence="3" id="KW-1185">Reference proteome</keyword>
<proteinExistence type="predicted"/>
<reference evidence="3" key="1">
    <citation type="journal article" date="2019" name="Int. J. Syst. Evol. Microbiol.">
        <title>The Global Catalogue of Microorganisms (GCM) 10K type strain sequencing project: providing services to taxonomists for standard genome sequencing and annotation.</title>
        <authorList>
            <consortium name="The Broad Institute Genomics Platform"/>
            <consortium name="The Broad Institute Genome Sequencing Center for Infectious Disease"/>
            <person name="Wu L."/>
            <person name="Ma J."/>
        </authorList>
    </citation>
    <scope>NUCLEOTIDE SEQUENCE [LARGE SCALE GENOMIC DNA]</scope>
    <source>
        <strain evidence="3">JCM 16545</strain>
    </source>
</reference>
<evidence type="ECO:0000313" key="3">
    <source>
        <dbReference type="Proteomes" id="UP001597369"/>
    </source>
</evidence>
<evidence type="ECO:0000259" key="1">
    <source>
        <dbReference type="Pfam" id="PF12867"/>
    </source>
</evidence>
<dbReference type="RefSeq" id="WP_229959280.1">
    <property type="nucleotide sequence ID" value="NZ_JAJJWI010000004.1"/>
</dbReference>
<dbReference type="Pfam" id="PF12867">
    <property type="entry name" value="DinB_2"/>
    <property type="match status" value="1"/>
</dbReference>
<dbReference type="EMBL" id="JBHUHV010000054">
    <property type="protein sequence ID" value="MFD2068740.1"/>
    <property type="molecule type" value="Genomic_DNA"/>
</dbReference>
<gene>
    <name evidence="2" type="ORF">ACFSKU_17755</name>
</gene>
<sequence>MGHIIVAQQVLIYISSDLEGYISEELLNLYRPGTKPAKQASDTEVNELKELLISLIERTESDFFDGKFIIYNERTTSMGFHLASLKEALEYNNYHEGLHLGYMMNIRKLV</sequence>
<comment type="caution">
    <text evidence="2">The sequence shown here is derived from an EMBL/GenBank/DDBJ whole genome shotgun (WGS) entry which is preliminary data.</text>
</comment>
<evidence type="ECO:0000313" key="2">
    <source>
        <dbReference type="EMBL" id="MFD2068740.1"/>
    </source>
</evidence>
<dbReference type="Proteomes" id="UP001597369">
    <property type="component" value="Unassembled WGS sequence"/>
</dbReference>
<name>A0ABW4X3J4_9BACT</name>
<protein>
    <submittedName>
        <fullName evidence="2">DinB family protein</fullName>
    </submittedName>
</protein>
<dbReference type="InterPro" id="IPR024775">
    <property type="entry name" value="DinB-like"/>
</dbReference>
<accession>A0ABW4X3J4</accession>
<organism evidence="2 3">
    <name type="scientific">Pontibacter silvestris</name>
    <dbReference type="NCBI Taxonomy" id="2305183"/>
    <lineage>
        <taxon>Bacteria</taxon>
        <taxon>Pseudomonadati</taxon>
        <taxon>Bacteroidota</taxon>
        <taxon>Cytophagia</taxon>
        <taxon>Cytophagales</taxon>
        <taxon>Hymenobacteraceae</taxon>
        <taxon>Pontibacter</taxon>
    </lineage>
</organism>